<protein>
    <submittedName>
        <fullName evidence="1">Uncharacterized protein</fullName>
    </submittedName>
</protein>
<accession>A0A3F2ZU25</accession>
<keyword evidence="1" id="KW-0614">Plasmid</keyword>
<dbReference type="Proteomes" id="UP000002333">
    <property type="component" value="Plasmid pCLJ"/>
</dbReference>
<evidence type="ECO:0000313" key="1">
    <source>
        <dbReference type="EMBL" id="ACQ51345.1"/>
    </source>
</evidence>
<sequence>MSKVINIFDYKKEIKPKETLTKEERMKIKEELLYDDDRYLDMFFEEGDDDKIEIEDIDVEAKLARGKELLKSCSLLDMIFDSKKRKEVYDYYDKNYQSTPEEDEICNEMRGKYKKDDGVKK</sequence>
<gene>
    <name evidence="1" type="ordered locus">CLJ_0058</name>
</gene>
<name>A0A3F2ZU25_CLOB6</name>
<reference evidence="1 2" key="1">
    <citation type="journal article" date="2007" name="PLoS ONE">
        <title>Analysis of the neurotoxin complex genes in Clostridium botulinum A1-A4 and B1 strains: BoNT/A3, /Ba4 and /B1 clusters are located within plasmids.</title>
        <authorList>
            <person name="Smith T.J."/>
            <person name="Hill K.K."/>
            <person name="Foley B.T."/>
            <person name="Detter J.C."/>
            <person name="Munk A.C."/>
            <person name="Bruce D.C."/>
            <person name="Doggett N.A."/>
            <person name="Smith L.A."/>
            <person name="Marks J.D."/>
            <person name="Xie G."/>
            <person name="Brettin T.S."/>
        </authorList>
    </citation>
    <scope>NUCLEOTIDE SEQUENCE [LARGE SCALE GENOMIC DNA]</scope>
    <source>
        <strain evidence="2">657 / Type Ba4</strain>
    </source>
</reference>
<dbReference type="KEGG" id="cbi:CLJ_0058"/>
<proteinExistence type="predicted"/>
<geneLocation type="plasmid" evidence="1 2">
    <name>pCLJ</name>
</geneLocation>
<evidence type="ECO:0000313" key="2">
    <source>
        <dbReference type="Proteomes" id="UP000002333"/>
    </source>
</evidence>
<dbReference type="RefSeq" id="WP_004451772.1">
    <property type="nucleotide sequence ID" value="NC_012654.1"/>
</dbReference>
<reference evidence="2" key="2">
    <citation type="submission" date="2008-05" db="EMBL/GenBank/DDBJ databases">
        <title>Genome sequence of Clostridium botulinum Ba4 strain 657 plasmid pCLJ.</title>
        <authorList>
            <person name="Shrivastava S."/>
            <person name="Brown J.L."/>
            <person name="Bruce D."/>
            <person name="Detter C."/>
            <person name="Munk C."/>
            <person name="Smith L.A."/>
            <person name="Smith T.J."/>
            <person name="Sutton G."/>
            <person name="Brettin T.S."/>
        </authorList>
    </citation>
    <scope>NUCLEOTIDE SEQUENCE [LARGE SCALE GENOMIC DNA]</scope>
    <source>
        <strain evidence="2">657 / Type Ba4</strain>
        <plasmid evidence="2">pCLJ</plasmid>
    </source>
</reference>
<dbReference type="EMBL" id="CP001081">
    <property type="protein sequence ID" value="ACQ51345.1"/>
    <property type="molecule type" value="Genomic_DNA"/>
</dbReference>
<organism evidence="1 2">
    <name type="scientific">Clostridium botulinum (strain 657 / Type Ba4)</name>
    <dbReference type="NCBI Taxonomy" id="515621"/>
    <lineage>
        <taxon>Bacteria</taxon>
        <taxon>Bacillati</taxon>
        <taxon>Bacillota</taxon>
        <taxon>Clostridia</taxon>
        <taxon>Eubacteriales</taxon>
        <taxon>Clostridiaceae</taxon>
        <taxon>Clostridium</taxon>
    </lineage>
</organism>
<dbReference type="AlphaFoldDB" id="A0A3F2ZU25"/>